<reference evidence="1 2" key="1">
    <citation type="journal article" date="2024" name="Nat. Commun.">
        <title>Phylogenomics reveals the evolutionary origins of lichenization in chlorophyte algae.</title>
        <authorList>
            <person name="Puginier C."/>
            <person name="Libourel C."/>
            <person name="Otte J."/>
            <person name="Skaloud P."/>
            <person name="Haon M."/>
            <person name="Grisel S."/>
            <person name="Petersen M."/>
            <person name="Berrin J.G."/>
            <person name="Delaux P.M."/>
            <person name="Dal Grande F."/>
            <person name="Keller J."/>
        </authorList>
    </citation>
    <scope>NUCLEOTIDE SEQUENCE [LARGE SCALE GENOMIC DNA]</scope>
    <source>
        <strain evidence="1 2">SAG 245.80</strain>
    </source>
</reference>
<evidence type="ECO:0008006" key="3">
    <source>
        <dbReference type="Google" id="ProtNLM"/>
    </source>
</evidence>
<dbReference type="SUPFAM" id="SSF53474">
    <property type="entry name" value="alpha/beta-Hydrolases"/>
    <property type="match status" value="1"/>
</dbReference>
<sequence length="239" mass="25587">MLRISVLYPKPKGAPGAGPPYPLAVFTGGFLVPSQSYFTYAQHLASYGYTALLYDKLESAFEPLDDLISVSMIGELLDWARLDPVLSRIADSSRTFLCGHSRGGKLSVLAAVGDPRVKAVFLADPVDSTVWAPEGPDFPSAIAALQRLPSRTVPLAVVGGGVGSDCAPKSANYRRFYEFTGGPAWEVLVRNAGHFQFLDNQSALQRAICAVGPVDDSRVRAVAQAVMVAWGEALRQQSS</sequence>
<dbReference type="GO" id="GO:0015996">
    <property type="term" value="P:chlorophyll catabolic process"/>
    <property type="evidence" value="ECO:0007669"/>
    <property type="project" value="TreeGrafter"/>
</dbReference>
<dbReference type="PANTHER" id="PTHR33428:SF14">
    <property type="entry name" value="CARBOXYLESTERASE TYPE B DOMAIN-CONTAINING PROTEIN"/>
    <property type="match status" value="1"/>
</dbReference>
<dbReference type="InterPro" id="IPR029058">
    <property type="entry name" value="AB_hydrolase_fold"/>
</dbReference>
<evidence type="ECO:0000313" key="1">
    <source>
        <dbReference type="EMBL" id="KAK9846302.1"/>
    </source>
</evidence>
<dbReference type="Gene3D" id="3.40.50.1820">
    <property type="entry name" value="alpha/beta hydrolase"/>
    <property type="match status" value="1"/>
</dbReference>
<keyword evidence="2" id="KW-1185">Reference proteome</keyword>
<gene>
    <name evidence="1" type="ORF">WJX81_001257</name>
</gene>
<proteinExistence type="predicted"/>
<dbReference type="GO" id="GO:0047746">
    <property type="term" value="F:chlorophyllase activity"/>
    <property type="evidence" value="ECO:0007669"/>
    <property type="project" value="TreeGrafter"/>
</dbReference>
<organism evidence="1 2">
    <name type="scientific">Elliptochloris bilobata</name>
    <dbReference type="NCBI Taxonomy" id="381761"/>
    <lineage>
        <taxon>Eukaryota</taxon>
        <taxon>Viridiplantae</taxon>
        <taxon>Chlorophyta</taxon>
        <taxon>core chlorophytes</taxon>
        <taxon>Trebouxiophyceae</taxon>
        <taxon>Trebouxiophyceae incertae sedis</taxon>
        <taxon>Elliptochloris clade</taxon>
        <taxon>Elliptochloris</taxon>
    </lineage>
</organism>
<accession>A0AAW1SIZ9</accession>
<protein>
    <recommendedName>
        <fullName evidence="3">Chlorophyllase</fullName>
    </recommendedName>
</protein>
<dbReference type="Proteomes" id="UP001445335">
    <property type="component" value="Unassembled WGS sequence"/>
</dbReference>
<dbReference type="AlphaFoldDB" id="A0AAW1SIZ9"/>
<dbReference type="EMBL" id="JALJOU010000001">
    <property type="protein sequence ID" value="KAK9846302.1"/>
    <property type="molecule type" value="Genomic_DNA"/>
</dbReference>
<dbReference type="Pfam" id="PF07224">
    <property type="entry name" value="Chlorophyllase"/>
    <property type="match status" value="1"/>
</dbReference>
<name>A0AAW1SIZ9_9CHLO</name>
<evidence type="ECO:0000313" key="2">
    <source>
        <dbReference type="Proteomes" id="UP001445335"/>
    </source>
</evidence>
<comment type="caution">
    <text evidence="1">The sequence shown here is derived from an EMBL/GenBank/DDBJ whole genome shotgun (WGS) entry which is preliminary data.</text>
</comment>
<dbReference type="InterPro" id="IPR017395">
    <property type="entry name" value="Chlorophyllase-like"/>
</dbReference>
<dbReference type="PANTHER" id="PTHR33428">
    <property type="entry name" value="CHLOROPHYLLASE-2, CHLOROPLASTIC"/>
    <property type="match status" value="1"/>
</dbReference>